<keyword evidence="2" id="KW-0812">Transmembrane</keyword>
<accession>A0AAD9Z2F1</accession>
<dbReference type="PANTHER" id="PTHR33741">
    <property type="entry name" value="TRANSMEMBRANE PROTEIN DDB_G0269096-RELATED"/>
    <property type="match status" value="1"/>
</dbReference>
<sequence>MIIEAVFMVPTIRNHDVPLLIASFGAAAILEFNTIESPLAQPRNSIAGHFLSALTGVGVTKLFLLNPDFEDLRWLAGALTCGLASAAMALTKTIHPPAGATALLAAMDPQVQQLGWYLLPLVLLSSVITLVTSLLLNNIQRQYPMYWWTSVDLGRIEKGDDIEKKSVSSSTTSPSPKTSQHVEDTGGPMIKITRDRIVVPDHIDLASEERSILEILYQRLGDGLPRQPEPAV</sequence>
<dbReference type="InterPro" id="IPR058581">
    <property type="entry name" value="TM_HPP"/>
</dbReference>
<dbReference type="Proteomes" id="UP001276659">
    <property type="component" value="Unassembled WGS sequence"/>
</dbReference>
<feature type="transmembrane region" description="Helical" evidence="2">
    <location>
        <begin position="72"/>
        <end position="94"/>
    </location>
</feature>
<feature type="compositionally biased region" description="Low complexity" evidence="1">
    <location>
        <begin position="167"/>
        <end position="179"/>
    </location>
</feature>
<feature type="transmembrane region" description="Helical" evidence="2">
    <location>
        <begin position="46"/>
        <end position="65"/>
    </location>
</feature>
<keyword evidence="2" id="KW-1133">Transmembrane helix</keyword>
<dbReference type="EMBL" id="JASNWA010000009">
    <property type="protein sequence ID" value="KAK3170115.1"/>
    <property type="molecule type" value="Genomic_DNA"/>
</dbReference>
<evidence type="ECO:0000256" key="1">
    <source>
        <dbReference type="SAM" id="MobiDB-lite"/>
    </source>
</evidence>
<dbReference type="PANTHER" id="PTHR33741:SF5">
    <property type="entry name" value="TRANSMEMBRANE PROTEIN DDB_G0269096-RELATED"/>
    <property type="match status" value="1"/>
</dbReference>
<evidence type="ECO:0000256" key="2">
    <source>
        <dbReference type="SAM" id="Phobius"/>
    </source>
</evidence>
<reference evidence="4" key="1">
    <citation type="submission" date="2022-11" db="EMBL/GenBank/DDBJ databases">
        <title>Chromosomal genome sequence assembly and mating type (MAT) locus characterization of the leprose asexual lichenized fungus Lepraria neglecta (Nyl.) Erichsen.</title>
        <authorList>
            <person name="Allen J.L."/>
            <person name="Pfeffer B."/>
        </authorList>
    </citation>
    <scope>NUCLEOTIDE SEQUENCE</scope>
    <source>
        <strain evidence="4">Allen 5258</strain>
    </source>
</reference>
<dbReference type="Pfam" id="PF04982">
    <property type="entry name" value="TM_HPP"/>
    <property type="match status" value="1"/>
</dbReference>
<proteinExistence type="predicted"/>
<feature type="transmembrane region" description="Helical" evidence="2">
    <location>
        <begin position="114"/>
        <end position="136"/>
    </location>
</feature>
<comment type="caution">
    <text evidence="4">The sequence shown here is derived from an EMBL/GenBank/DDBJ whole genome shotgun (WGS) entry which is preliminary data.</text>
</comment>
<evidence type="ECO:0000313" key="5">
    <source>
        <dbReference type="Proteomes" id="UP001276659"/>
    </source>
</evidence>
<keyword evidence="2" id="KW-0472">Membrane</keyword>
<feature type="region of interest" description="Disordered" evidence="1">
    <location>
        <begin position="162"/>
        <end position="186"/>
    </location>
</feature>
<evidence type="ECO:0000259" key="3">
    <source>
        <dbReference type="Pfam" id="PF04982"/>
    </source>
</evidence>
<name>A0AAD9Z2F1_9LECA</name>
<dbReference type="AlphaFoldDB" id="A0AAD9Z2F1"/>
<protein>
    <recommendedName>
        <fullName evidence="3">HPP transmembrane region domain-containing protein</fullName>
    </recommendedName>
</protein>
<feature type="domain" description="HPP transmembrane region" evidence="3">
    <location>
        <begin position="10"/>
        <end position="144"/>
    </location>
</feature>
<keyword evidence="5" id="KW-1185">Reference proteome</keyword>
<organism evidence="4 5">
    <name type="scientific">Lepraria neglecta</name>
    <dbReference type="NCBI Taxonomy" id="209136"/>
    <lineage>
        <taxon>Eukaryota</taxon>
        <taxon>Fungi</taxon>
        <taxon>Dikarya</taxon>
        <taxon>Ascomycota</taxon>
        <taxon>Pezizomycotina</taxon>
        <taxon>Lecanoromycetes</taxon>
        <taxon>OSLEUM clade</taxon>
        <taxon>Lecanoromycetidae</taxon>
        <taxon>Lecanorales</taxon>
        <taxon>Lecanorineae</taxon>
        <taxon>Stereocaulaceae</taxon>
        <taxon>Lepraria</taxon>
    </lineage>
</organism>
<gene>
    <name evidence="4" type="ORF">OEA41_009501</name>
</gene>
<evidence type="ECO:0000313" key="4">
    <source>
        <dbReference type="EMBL" id="KAK3170115.1"/>
    </source>
</evidence>
<dbReference type="InterPro" id="IPR007065">
    <property type="entry name" value="HPP"/>
</dbReference>